<dbReference type="InterPro" id="IPR035965">
    <property type="entry name" value="PAS-like_dom_sf"/>
</dbReference>
<keyword evidence="5" id="KW-0175">Coiled coil</keyword>
<dbReference type="InterPro" id="IPR013088">
    <property type="entry name" value="Znf_NHR/GATA"/>
</dbReference>
<gene>
    <name evidence="10" type="ORF">BZG36_02582</name>
</gene>
<dbReference type="SUPFAM" id="SSF55785">
    <property type="entry name" value="PYP-like sensor domain (PAS domain)"/>
    <property type="match status" value="2"/>
</dbReference>
<dbReference type="PANTHER" id="PTHR31306:SF4">
    <property type="entry name" value="ALPHA-1,2-GALACTOSYLTRANSFERASE"/>
    <property type="match status" value="1"/>
</dbReference>
<dbReference type="PANTHER" id="PTHR31306">
    <property type="entry name" value="ALPHA-1,6-MANNOSYLTRANSFERASE MNN11-RELATED"/>
    <property type="match status" value="1"/>
</dbReference>
<evidence type="ECO:0000256" key="1">
    <source>
        <dbReference type="ARBA" id="ARBA00005664"/>
    </source>
</evidence>
<dbReference type="PROSITE" id="PS50112">
    <property type="entry name" value="PAS"/>
    <property type="match status" value="2"/>
</dbReference>
<evidence type="ECO:0000259" key="8">
    <source>
        <dbReference type="PROSITE" id="PS50114"/>
    </source>
</evidence>
<dbReference type="CDD" id="cd00371">
    <property type="entry name" value="HMA"/>
    <property type="match status" value="1"/>
</dbReference>
<sequence length="1320" mass="146480">MIRQPNDDDATTQRRWLELVLDQTHDFIHVISLKGIFLYCSPAANALLDYEPEVLIGRSISSVCHPSDIVAVMRELKQSKQGETVDIVYRARRQHGGYIWVECQGNLYLEAGKGRKSLILSARERPVYRLTWTDVWNARADTQVTAVKEEDRMNRADLVQEDDLWSKMSLDGLFMYCGKMPDVLGYTVDELVGMSIYQLTRSDSVTDVTKALLQAREGNTLNLWHYMQGKKGAYFRMQSTFYPGDVDGSEQKPAILIVQTRQCKDDQRELSSASTESSRSPATIASSPDPILILNTPSPNIELTVLYSSNCSEENRNILKNNAKKAKVEDVTQSVTYTPGASSSDLLTSENAKSGLRDDNIFDELVSVRSTSWQFELHQLQLTNKKLRNEVQALSEEKKKRRYAKHRRADQHAGKVCLFCGRTDSPEWRRGPNGTKELCNACGLRYAKNPKATPPLEHVYKFKVGMSCEGCSGAVKRVVSKLDGVQSIDADLPSQTVTVHVSGDATTQEKVFESIKKTGKPVEPEPIALKIVKMSFKVLDCGGTLTTSGVELYMAERCAGGSGERGLGLITGVEPSDKPLPVIGRTISELELASGVKLLSLAKKEFVLLLTVLKAKGVAMVKQQLTEFGIASLHLLSDQFRNQKEGKEGTDDGDTGTNDEEITLSHDGASISVAFQGIENGLEDLGTNGGTGLSKDAERPNMVPRMAPLLMNKFLHWSNITERAQSTHNVVDQVAGNGDVETAPIGGVWDISPLASDGDVPDHYAHKDVIEPEHIHEDEVENLAPVLPNSGLDEEEDEVEEVQEPAPVVPVTPDESFLDDAPSADIVSDTASSDHYKAIVIITSNLNQISRRQLLRQHYFDLDDNITPCVRNQPEVMYRFWVWDKHSEEYEGLSKKDKEGTAILREFDAERVEWGDVIVSGDLSTESEAQSDNSGARLSHREIIAWVESSLTTQGITYEYIVIQDSSLAVNLPELLESFPTATPIVPTPIVRGTFSASGPEDDIVIINREAVIEAMAFDAESSNLVDTEPEEESGAIFTQMKQYYDQRPPGSSQKGTPQFETMTVPTAQDEITTDTEPTIPENGAIALMTSSFIYADNCMLPASYLAGAQKRLYAESFGHPFIARSQEFAKQQNLKVPRKTVWGKIDAIQDVLPHYEWIFWMDMDAVIMNPTKSLSDHLANIKLASGLSDAEFNQKHLIISRPRGDKMINAGVFYLRNSDWSRQFLENVQNTESWWNNGPSYEQGAMWDVLGAGEDAGMSGGMLFLDQDDHTFNTFPKKYRAGDFIVHYAPDACPAPMVLEGLEIAKRIQNGEVVESLVE</sequence>
<dbReference type="Pfam" id="PF00320">
    <property type="entry name" value="GATA"/>
    <property type="match status" value="1"/>
</dbReference>
<dbReference type="InterPro" id="IPR000679">
    <property type="entry name" value="Znf_GATA"/>
</dbReference>
<dbReference type="GO" id="GO:0016757">
    <property type="term" value="F:glycosyltransferase activity"/>
    <property type="evidence" value="ECO:0007669"/>
    <property type="project" value="UniProtKB-KW"/>
</dbReference>
<feature type="domain" description="PAS" evidence="7">
    <location>
        <begin position="13"/>
        <end position="83"/>
    </location>
</feature>
<dbReference type="SMART" id="SM00091">
    <property type="entry name" value="PAS"/>
    <property type="match status" value="2"/>
</dbReference>
<comment type="similarity">
    <text evidence="1">Belongs to the glycosyltransferase 34 family.</text>
</comment>
<dbReference type="CDD" id="cd00202">
    <property type="entry name" value="ZnF_GATA"/>
    <property type="match status" value="1"/>
</dbReference>
<feature type="domain" description="PAS" evidence="7">
    <location>
        <begin position="182"/>
        <end position="219"/>
    </location>
</feature>
<evidence type="ECO:0000259" key="9">
    <source>
        <dbReference type="PROSITE" id="PS50846"/>
    </source>
</evidence>
<evidence type="ECO:0000256" key="2">
    <source>
        <dbReference type="ARBA" id="ARBA00022676"/>
    </source>
</evidence>
<dbReference type="Pfam" id="PF00403">
    <property type="entry name" value="HMA"/>
    <property type="match status" value="1"/>
</dbReference>
<evidence type="ECO:0000259" key="7">
    <source>
        <dbReference type="PROSITE" id="PS50112"/>
    </source>
</evidence>
<keyword evidence="11" id="KW-1185">Reference proteome</keyword>
<dbReference type="SUPFAM" id="SSF53448">
    <property type="entry name" value="Nucleotide-diphospho-sugar transferases"/>
    <property type="match status" value="1"/>
</dbReference>
<dbReference type="Gene3D" id="3.30.450.20">
    <property type="entry name" value="PAS domain"/>
    <property type="match status" value="2"/>
</dbReference>
<dbReference type="CDD" id="cd00130">
    <property type="entry name" value="PAS"/>
    <property type="match status" value="2"/>
</dbReference>
<name>A0A261Y116_9FUNG</name>
<dbReference type="GO" id="GO:0006487">
    <property type="term" value="P:protein N-linked glycosylation"/>
    <property type="evidence" value="ECO:0007669"/>
    <property type="project" value="TreeGrafter"/>
</dbReference>
<dbReference type="EMBL" id="MVBO01000046">
    <property type="protein sequence ID" value="OZJ04281.1"/>
    <property type="molecule type" value="Genomic_DNA"/>
</dbReference>
<protein>
    <recommendedName>
        <fullName evidence="12">GATA-type domain-containing protein</fullName>
    </recommendedName>
</protein>
<keyword evidence="4" id="KW-0479">Metal-binding</keyword>
<dbReference type="Pfam" id="PF05637">
    <property type="entry name" value="Glyco_transf_34"/>
    <property type="match status" value="1"/>
</dbReference>
<comment type="caution">
    <text evidence="10">The sequence shown here is derived from an EMBL/GenBank/DDBJ whole genome shotgun (WGS) entry which is preliminary data.</text>
</comment>
<evidence type="ECO:0000256" key="4">
    <source>
        <dbReference type="PROSITE-ProRule" id="PRU00094"/>
    </source>
</evidence>
<evidence type="ECO:0008006" key="12">
    <source>
        <dbReference type="Google" id="ProtNLM"/>
    </source>
</evidence>
<dbReference type="OrthoDB" id="205108at2759"/>
<evidence type="ECO:0000256" key="3">
    <source>
        <dbReference type="ARBA" id="ARBA00022679"/>
    </source>
</evidence>
<feature type="region of interest" description="Disordered" evidence="6">
    <location>
        <begin position="267"/>
        <end position="291"/>
    </location>
</feature>
<keyword evidence="2" id="KW-0328">Glycosyltransferase</keyword>
<evidence type="ECO:0000313" key="11">
    <source>
        <dbReference type="Proteomes" id="UP000242875"/>
    </source>
</evidence>
<dbReference type="GO" id="GO:0006355">
    <property type="term" value="P:regulation of DNA-templated transcription"/>
    <property type="evidence" value="ECO:0007669"/>
    <property type="project" value="InterPro"/>
</dbReference>
<evidence type="ECO:0000313" key="10">
    <source>
        <dbReference type="EMBL" id="OZJ04281.1"/>
    </source>
</evidence>
<evidence type="ECO:0000256" key="6">
    <source>
        <dbReference type="SAM" id="MobiDB-lite"/>
    </source>
</evidence>
<feature type="compositionally biased region" description="Low complexity" evidence="6">
    <location>
        <begin position="270"/>
        <end position="283"/>
    </location>
</feature>
<dbReference type="PROSITE" id="PS50846">
    <property type="entry name" value="HMA_2"/>
    <property type="match status" value="1"/>
</dbReference>
<dbReference type="Proteomes" id="UP000242875">
    <property type="component" value="Unassembled WGS sequence"/>
</dbReference>
<keyword evidence="4" id="KW-0862">Zinc</keyword>
<accession>A0A261Y116</accession>
<feature type="domain" description="HMA" evidence="9">
    <location>
        <begin position="457"/>
        <end position="523"/>
    </location>
</feature>
<dbReference type="GO" id="GO:0000139">
    <property type="term" value="C:Golgi membrane"/>
    <property type="evidence" value="ECO:0007669"/>
    <property type="project" value="TreeGrafter"/>
</dbReference>
<proteinExistence type="inferred from homology"/>
<dbReference type="InterPro" id="IPR029044">
    <property type="entry name" value="Nucleotide-diphossugar_trans"/>
</dbReference>
<dbReference type="GO" id="GO:0008270">
    <property type="term" value="F:zinc ion binding"/>
    <property type="evidence" value="ECO:0007669"/>
    <property type="project" value="UniProtKB-KW"/>
</dbReference>
<feature type="coiled-coil region" evidence="5">
    <location>
        <begin position="377"/>
        <end position="404"/>
    </location>
</feature>
<dbReference type="NCBIfam" id="TIGR00229">
    <property type="entry name" value="sensory_box"/>
    <property type="match status" value="1"/>
</dbReference>
<organism evidence="10 11">
    <name type="scientific">Bifiguratus adelaidae</name>
    <dbReference type="NCBI Taxonomy" id="1938954"/>
    <lineage>
        <taxon>Eukaryota</taxon>
        <taxon>Fungi</taxon>
        <taxon>Fungi incertae sedis</taxon>
        <taxon>Mucoromycota</taxon>
        <taxon>Mucoromycotina</taxon>
        <taxon>Endogonomycetes</taxon>
        <taxon>Endogonales</taxon>
        <taxon>Endogonales incertae sedis</taxon>
        <taxon>Bifiguratus</taxon>
    </lineage>
</organism>
<dbReference type="InterPro" id="IPR013655">
    <property type="entry name" value="PAS_fold_3"/>
</dbReference>
<dbReference type="Gene3D" id="3.30.70.100">
    <property type="match status" value="1"/>
</dbReference>
<dbReference type="SMART" id="SM00401">
    <property type="entry name" value="ZnF_GATA"/>
    <property type="match status" value="1"/>
</dbReference>
<dbReference type="InterPro" id="IPR008630">
    <property type="entry name" value="Glyco_trans_34"/>
</dbReference>
<dbReference type="Pfam" id="PF08447">
    <property type="entry name" value="PAS_3"/>
    <property type="match status" value="1"/>
</dbReference>
<dbReference type="SUPFAM" id="SSF57716">
    <property type="entry name" value="Glucocorticoid receptor-like (DNA-binding domain)"/>
    <property type="match status" value="1"/>
</dbReference>
<dbReference type="InterPro" id="IPR036163">
    <property type="entry name" value="HMA_dom_sf"/>
</dbReference>
<keyword evidence="4" id="KW-0863">Zinc-finger</keyword>
<dbReference type="InterPro" id="IPR000014">
    <property type="entry name" value="PAS"/>
</dbReference>
<dbReference type="SUPFAM" id="SSF55008">
    <property type="entry name" value="HMA, heavy metal-associated domain"/>
    <property type="match status" value="1"/>
</dbReference>
<dbReference type="Gene3D" id="3.90.550.10">
    <property type="entry name" value="Spore Coat Polysaccharide Biosynthesis Protein SpsA, Chain A"/>
    <property type="match status" value="1"/>
</dbReference>
<dbReference type="GO" id="GO:0043565">
    <property type="term" value="F:sequence-specific DNA binding"/>
    <property type="evidence" value="ECO:0007669"/>
    <property type="project" value="InterPro"/>
</dbReference>
<dbReference type="PROSITE" id="PS50114">
    <property type="entry name" value="GATA_ZN_FINGER_2"/>
    <property type="match status" value="1"/>
</dbReference>
<reference evidence="10 11" key="1">
    <citation type="journal article" date="2017" name="Mycologia">
        <title>Bifiguratus adelaidae, gen. et sp. nov., a new member of Mucoromycotina in endophytic and soil-dwelling habitats.</title>
        <authorList>
            <person name="Torres-Cruz T.J."/>
            <person name="Billingsley Tobias T.L."/>
            <person name="Almatruk M."/>
            <person name="Hesse C."/>
            <person name="Kuske C.R."/>
            <person name="Desiro A."/>
            <person name="Benucci G.M."/>
            <person name="Bonito G."/>
            <person name="Stajich J.E."/>
            <person name="Dunlap C."/>
            <person name="Arnold A.E."/>
            <person name="Porras-Alfaro A."/>
        </authorList>
    </citation>
    <scope>NUCLEOTIDE SEQUENCE [LARGE SCALE GENOMIC DNA]</scope>
    <source>
        <strain evidence="10 11">AZ0501</strain>
    </source>
</reference>
<keyword evidence="3" id="KW-0808">Transferase</keyword>
<evidence type="ECO:0000256" key="5">
    <source>
        <dbReference type="SAM" id="Coils"/>
    </source>
</evidence>
<dbReference type="InterPro" id="IPR006121">
    <property type="entry name" value="HMA_dom"/>
</dbReference>
<dbReference type="Gene3D" id="3.30.50.10">
    <property type="entry name" value="Erythroid Transcription Factor GATA-1, subunit A"/>
    <property type="match status" value="1"/>
</dbReference>
<feature type="domain" description="GATA-type" evidence="8">
    <location>
        <begin position="411"/>
        <end position="454"/>
    </location>
</feature>